<evidence type="ECO:0000313" key="1">
    <source>
        <dbReference type="EMBL" id="KAA4627396.1"/>
    </source>
</evidence>
<reference evidence="1 2" key="1">
    <citation type="journal article" date="2019" name="Nat. Med.">
        <title>A library of human gut bacterial isolates paired with longitudinal multiomics data enables mechanistic microbiome research.</title>
        <authorList>
            <person name="Poyet M."/>
            <person name="Groussin M."/>
            <person name="Gibbons S.M."/>
            <person name="Avila-Pacheco J."/>
            <person name="Jiang X."/>
            <person name="Kearney S.M."/>
            <person name="Perrotta A.R."/>
            <person name="Berdy B."/>
            <person name="Zhao S."/>
            <person name="Lieberman T.D."/>
            <person name="Swanson P.K."/>
            <person name="Smith M."/>
            <person name="Roesemann S."/>
            <person name="Alexander J.E."/>
            <person name="Rich S.A."/>
            <person name="Livny J."/>
            <person name="Vlamakis H."/>
            <person name="Clish C."/>
            <person name="Bullock K."/>
            <person name="Deik A."/>
            <person name="Scott J."/>
            <person name="Pierce K.A."/>
            <person name="Xavier R.J."/>
            <person name="Alm E.J."/>
        </authorList>
    </citation>
    <scope>NUCLEOTIDE SEQUENCE [LARGE SCALE GENOMIC DNA]</scope>
    <source>
        <strain evidence="1 2">BIOML-A15</strain>
    </source>
</reference>
<evidence type="ECO:0000313" key="2">
    <source>
        <dbReference type="Proteomes" id="UP000424805"/>
    </source>
</evidence>
<evidence type="ECO:0008006" key="3">
    <source>
        <dbReference type="Google" id="ProtNLM"/>
    </source>
</evidence>
<organism evidence="1 2">
    <name type="scientific">Bacteroides ovatus</name>
    <dbReference type="NCBI Taxonomy" id="28116"/>
    <lineage>
        <taxon>Bacteria</taxon>
        <taxon>Pseudomonadati</taxon>
        <taxon>Bacteroidota</taxon>
        <taxon>Bacteroidia</taxon>
        <taxon>Bacteroidales</taxon>
        <taxon>Bacteroidaceae</taxon>
        <taxon>Bacteroides</taxon>
    </lineage>
</organism>
<proteinExistence type="predicted"/>
<gene>
    <name evidence="1" type="ORF">F3B90_10455</name>
</gene>
<accession>A0A7J4XYV6</accession>
<name>A0A7J4XYV6_BACOV</name>
<protein>
    <recommendedName>
        <fullName evidence="3">DUF4292 domain-containing protein</fullName>
    </recommendedName>
</protein>
<dbReference type="Proteomes" id="UP000424805">
    <property type="component" value="Unassembled WGS sequence"/>
</dbReference>
<comment type="caution">
    <text evidence="1">The sequence shown here is derived from an EMBL/GenBank/DDBJ whole genome shotgun (WGS) entry which is preliminary data.</text>
</comment>
<sequence>MRRSLRFVSLTVLLFLWIQIQTSCSSRMSGEGSTVPPAIELTQGESSQKYNIQLDFIRHHMSGMLIVRRMPDNEIRIVASTYFGLSLFDFSLRNDQFTVNSCIEPMKKEKVLKLLEMDFRRLFLSEKGTRVKASKDSTTEKRTTGKGFGKSVVYITGNTPGDPAQIKIKHPWIRLTIRLDKLSNLDKLSKEF</sequence>
<dbReference type="AlphaFoldDB" id="A0A7J4XYV6"/>
<dbReference type="EMBL" id="VWFP01000009">
    <property type="protein sequence ID" value="KAA4627396.1"/>
    <property type="molecule type" value="Genomic_DNA"/>
</dbReference>